<feature type="domain" description="GH26" evidence="7">
    <location>
        <begin position="155"/>
        <end position="477"/>
    </location>
</feature>
<feature type="signal peptide" evidence="5">
    <location>
        <begin position="1"/>
        <end position="20"/>
    </location>
</feature>
<evidence type="ECO:0000256" key="4">
    <source>
        <dbReference type="PROSITE-ProRule" id="PRU01100"/>
    </source>
</evidence>
<dbReference type="Gene3D" id="3.20.20.80">
    <property type="entry name" value="Glycosidases"/>
    <property type="match status" value="1"/>
</dbReference>
<dbReference type="PROSITE" id="PS51764">
    <property type="entry name" value="GH26"/>
    <property type="match status" value="1"/>
</dbReference>
<dbReference type="Pfam" id="PF02156">
    <property type="entry name" value="Glyco_hydro_26"/>
    <property type="match status" value="1"/>
</dbReference>
<evidence type="ECO:0000256" key="2">
    <source>
        <dbReference type="ARBA" id="ARBA00022801"/>
    </source>
</evidence>
<dbReference type="PROSITE" id="PS51175">
    <property type="entry name" value="CBM6"/>
    <property type="match status" value="1"/>
</dbReference>
<feature type="chain" id="PRO_5016920854" evidence="5">
    <location>
        <begin position="21"/>
        <end position="551"/>
    </location>
</feature>
<keyword evidence="5" id="KW-0732">Signal</keyword>
<evidence type="ECO:0000259" key="7">
    <source>
        <dbReference type="PROSITE" id="PS51764"/>
    </source>
</evidence>
<reference evidence="8 9" key="1">
    <citation type="submission" date="2017-08" db="EMBL/GenBank/DDBJ databases">
        <authorList>
            <person name="de Groot N.N."/>
        </authorList>
    </citation>
    <scope>NUCLEOTIDE SEQUENCE [LARGE SCALE GENOMIC DNA]</scope>
    <source>
        <strain evidence="8 9">HM2</strain>
    </source>
</reference>
<feature type="active site" description="Nucleophile" evidence="4">
    <location>
        <position position="424"/>
    </location>
</feature>
<dbReference type="AlphaFoldDB" id="A0A380S558"/>
<evidence type="ECO:0000313" key="9">
    <source>
        <dbReference type="Proteomes" id="UP000255423"/>
    </source>
</evidence>
<organism evidence="8 9">
    <name type="scientific">Fibrobacter succinogenes</name>
    <name type="common">Bacteroides succinogenes</name>
    <dbReference type="NCBI Taxonomy" id="833"/>
    <lineage>
        <taxon>Bacteria</taxon>
        <taxon>Pseudomonadati</taxon>
        <taxon>Fibrobacterota</taxon>
        <taxon>Fibrobacteria</taxon>
        <taxon>Fibrobacterales</taxon>
        <taxon>Fibrobacteraceae</taxon>
        <taxon>Fibrobacter</taxon>
    </lineage>
</organism>
<dbReference type="InterPro" id="IPR005084">
    <property type="entry name" value="CBM6"/>
</dbReference>
<evidence type="ECO:0000256" key="3">
    <source>
        <dbReference type="ARBA" id="ARBA00023295"/>
    </source>
</evidence>
<evidence type="ECO:0000256" key="5">
    <source>
        <dbReference type="SAM" id="SignalP"/>
    </source>
</evidence>
<feature type="active site" description="Proton donor" evidence="4">
    <location>
        <position position="329"/>
    </location>
</feature>
<evidence type="ECO:0000259" key="6">
    <source>
        <dbReference type="PROSITE" id="PS51175"/>
    </source>
</evidence>
<name>A0A380S558_FIBSU</name>
<sequence>MIIRKNFLILILALSSMAFATKYEAEAATLSGGAKNVNASGVSGTGYADLQEGNISFNGVTAESAGKYQVTIHYKAGDFKANYLKVNGATAGTIDFNATTSWADVTTVATLKAGTNTISIEKYWGWISVDYIEVEPYQSSPFKISATPVTPNATESAVKLYSFLRENFGKKTISGMMTGDMSGYTMGADFKTHDDVKYTFTRTGKYPALVGLDFLFASGPKANESWNKEYTDKAISIAKGLWKAGGIPAFTWHWKDPLDKKDAFYIQSAANGGEYTDFDFSTGFKPGTTEWNTESAAYKGIVADIDHIADYFLELQKDGVAGIFRPLHEAGGKWFWWSINSGEQFAALYRLVYDRMVKIKGVRNMIWVYNPEGSTVNSWDPGSEYYDVLSIDIYNSANDHSSNASAFDKFKNASKSTKIIALSENGPIPDVNNMHTDEAVWSWWMPWYSTWSGTWPGQTKDGVWKSNMNDERIITLEDMPGWDKYTTIIKPDTSTTSIATMPRMAGTATTVGIFDMNGHYLGITTQGLPQGRYVVRKKIQGHTVNMVYFKK</sequence>
<accession>A0A380S558</accession>
<dbReference type="RefSeq" id="WP_109572867.1">
    <property type="nucleotide sequence ID" value="NZ_UHJL01000002.1"/>
</dbReference>
<protein>
    <submittedName>
        <fullName evidence="8">Carbohydrate binding module (Family 35)</fullName>
    </submittedName>
</protein>
<dbReference type="Proteomes" id="UP000255423">
    <property type="component" value="Unassembled WGS sequence"/>
</dbReference>
<dbReference type="InterPro" id="IPR000805">
    <property type="entry name" value="Glyco_hydro_26"/>
</dbReference>
<comment type="similarity">
    <text evidence="1 4">Belongs to the glycosyl hydrolase 26 family.</text>
</comment>
<dbReference type="EMBL" id="UHJL01000002">
    <property type="protein sequence ID" value="SUQ24352.1"/>
    <property type="molecule type" value="Genomic_DNA"/>
</dbReference>
<evidence type="ECO:0000313" key="8">
    <source>
        <dbReference type="EMBL" id="SUQ24352.1"/>
    </source>
</evidence>
<dbReference type="GO" id="GO:0006080">
    <property type="term" value="P:substituted mannan metabolic process"/>
    <property type="evidence" value="ECO:0007669"/>
    <property type="project" value="InterPro"/>
</dbReference>
<gene>
    <name evidence="8" type="ORF">SAMN05661053_1752</name>
</gene>
<dbReference type="GO" id="GO:0016985">
    <property type="term" value="F:mannan endo-1,4-beta-mannosidase activity"/>
    <property type="evidence" value="ECO:0007669"/>
    <property type="project" value="InterPro"/>
</dbReference>
<dbReference type="SUPFAM" id="SSF51445">
    <property type="entry name" value="(Trans)glycosidases"/>
    <property type="match status" value="1"/>
</dbReference>
<dbReference type="PRINTS" id="PR00739">
    <property type="entry name" value="GLHYDRLASE26"/>
</dbReference>
<dbReference type="InterPro" id="IPR022790">
    <property type="entry name" value="GH26_dom"/>
</dbReference>
<dbReference type="InterPro" id="IPR017853">
    <property type="entry name" value="GH"/>
</dbReference>
<dbReference type="Pfam" id="PF16990">
    <property type="entry name" value="CBM_35"/>
    <property type="match status" value="1"/>
</dbReference>
<dbReference type="InterPro" id="IPR008979">
    <property type="entry name" value="Galactose-bd-like_sf"/>
</dbReference>
<dbReference type="Gene3D" id="2.60.120.260">
    <property type="entry name" value="Galactose-binding domain-like"/>
    <property type="match status" value="1"/>
</dbReference>
<dbReference type="SUPFAM" id="SSF49785">
    <property type="entry name" value="Galactose-binding domain-like"/>
    <property type="match status" value="1"/>
</dbReference>
<keyword evidence="2 4" id="KW-0378">Hydrolase</keyword>
<dbReference type="PANTHER" id="PTHR40079">
    <property type="entry name" value="MANNAN ENDO-1,4-BETA-MANNOSIDASE E-RELATED"/>
    <property type="match status" value="1"/>
</dbReference>
<dbReference type="CDD" id="cd04086">
    <property type="entry name" value="CBM35_mannanase-like"/>
    <property type="match status" value="1"/>
</dbReference>
<proteinExistence type="inferred from homology"/>
<feature type="domain" description="CBM6" evidence="6">
    <location>
        <begin position="21"/>
        <end position="135"/>
    </location>
</feature>
<dbReference type="PANTHER" id="PTHR40079:SF4">
    <property type="entry name" value="GH26 DOMAIN-CONTAINING PROTEIN-RELATED"/>
    <property type="match status" value="1"/>
</dbReference>
<keyword evidence="3 4" id="KW-0326">Glycosidase</keyword>
<evidence type="ECO:0000256" key="1">
    <source>
        <dbReference type="ARBA" id="ARBA00007754"/>
    </source>
</evidence>
<dbReference type="GO" id="GO:0030246">
    <property type="term" value="F:carbohydrate binding"/>
    <property type="evidence" value="ECO:0007669"/>
    <property type="project" value="InterPro"/>
</dbReference>